<feature type="region of interest" description="Disordered" evidence="1">
    <location>
        <begin position="1"/>
        <end position="33"/>
    </location>
</feature>
<dbReference type="Gramene" id="RZC73599">
    <property type="protein sequence ID" value="RZC73599"/>
    <property type="gene ID" value="C5167_049080"/>
</dbReference>
<evidence type="ECO:0000313" key="3">
    <source>
        <dbReference type="Proteomes" id="UP000316621"/>
    </source>
</evidence>
<proteinExistence type="predicted"/>
<feature type="region of interest" description="Disordered" evidence="1">
    <location>
        <begin position="48"/>
        <end position="85"/>
    </location>
</feature>
<sequence length="126" mass="14436">MINTHQPMIEESIDPRGSQNRRNIDKSRASSVQDELMVDSQMCLEKTNSLNEERNNKSIDGMCKDNLDLGRSGDSQPGIRISQHRSAKPASYRDVFINSELRWENCFQEWGLQELEMEGSNDFVIG</sequence>
<gene>
    <name evidence="2" type="ORF">C5167_049080</name>
</gene>
<keyword evidence="3" id="KW-1185">Reference proteome</keyword>
<feature type="compositionally biased region" description="Basic and acidic residues" evidence="1">
    <location>
        <begin position="51"/>
        <end position="68"/>
    </location>
</feature>
<name>A0A4Y7KNT0_PAPSO</name>
<dbReference type="AlphaFoldDB" id="A0A4Y7KNT0"/>
<dbReference type="Proteomes" id="UP000316621">
    <property type="component" value="Chromosome 8"/>
</dbReference>
<accession>A0A4Y7KNT0</accession>
<protein>
    <submittedName>
        <fullName evidence="2">Uncharacterized protein</fullName>
    </submittedName>
</protein>
<evidence type="ECO:0000256" key="1">
    <source>
        <dbReference type="SAM" id="MobiDB-lite"/>
    </source>
</evidence>
<reference evidence="2 3" key="1">
    <citation type="journal article" date="2018" name="Science">
        <title>The opium poppy genome and morphinan production.</title>
        <authorList>
            <person name="Guo L."/>
            <person name="Winzer T."/>
            <person name="Yang X."/>
            <person name="Li Y."/>
            <person name="Ning Z."/>
            <person name="He Z."/>
            <person name="Teodor R."/>
            <person name="Lu Y."/>
            <person name="Bowser T.A."/>
            <person name="Graham I.A."/>
            <person name="Ye K."/>
        </authorList>
    </citation>
    <scope>NUCLEOTIDE SEQUENCE [LARGE SCALE GENOMIC DNA]</scope>
    <source>
        <strain evidence="3">cv. HN1</strain>
        <tissue evidence="2">Leaves</tissue>
    </source>
</reference>
<dbReference type="EMBL" id="CM010722">
    <property type="protein sequence ID" value="RZC73599.1"/>
    <property type="molecule type" value="Genomic_DNA"/>
</dbReference>
<evidence type="ECO:0000313" key="2">
    <source>
        <dbReference type="EMBL" id="RZC73599.1"/>
    </source>
</evidence>
<organism evidence="2 3">
    <name type="scientific">Papaver somniferum</name>
    <name type="common">Opium poppy</name>
    <dbReference type="NCBI Taxonomy" id="3469"/>
    <lineage>
        <taxon>Eukaryota</taxon>
        <taxon>Viridiplantae</taxon>
        <taxon>Streptophyta</taxon>
        <taxon>Embryophyta</taxon>
        <taxon>Tracheophyta</taxon>
        <taxon>Spermatophyta</taxon>
        <taxon>Magnoliopsida</taxon>
        <taxon>Ranunculales</taxon>
        <taxon>Papaveraceae</taxon>
        <taxon>Papaveroideae</taxon>
        <taxon>Papaver</taxon>
    </lineage>
</organism>